<dbReference type="GO" id="GO:0003700">
    <property type="term" value="F:DNA-binding transcription factor activity"/>
    <property type="evidence" value="ECO:0007669"/>
    <property type="project" value="InterPro"/>
</dbReference>
<comment type="caution">
    <text evidence="3">The sequence shown here is derived from an EMBL/GenBank/DDBJ whole genome shotgun (WGS) entry which is preliminary data.</text>
</comment>
<dbReference type="CDD" id="cd00592">
    <property type="entry name" value="HTH_MerR-like"/>
    <property type="match status" value="1"/>
</dbReference>
<dbReference type="AlphaFoldDB" id="A0A7Z0AYP3"/>
<dbReference type="Pfam" id="PF13411">
    <property type="entry name" value="MerR_1"/>
    <property type="match status" value="1"/>
</dbReference>
<evidence type="ECO:0000313" key="4">
    <source>
        <dbReference type="Proteomes" id="UP000572540"/>
    </source>
</evidence>
<accession>A0A7Z0AYP3</accession>
<feature type="domain" description="HTH merR-type" evidence="2">
    <location>
        <begin position="11"/>
        <end position="75"/>
    </location>
</feature>
<dbReference type="PROSITE" id="PS00552">
    <property type="entry name" value="HTH_MERR_1"/>
    <property type="match status" value="1"/>
</dbReference>
<proteinExistence type="predicted"/>
<dbReference type="Proteomes" id="UP000572540">
    <property type="component" value="Unassembled WGS sequence"/>
</dbReference>
<dbReference type="PANTHER" id="PTHR30204">
    <property type="entry name" value="REDOX-CYCLING DRUG-SENSING TRANSCRIPTIONAL ACTIVATOR SOXR"/>
    <property type="match status" value="1"/>
</dbReference>
<organism evidence="3 4">
    <name type="scientific">Paraburkholderia bryophila</name>
    <dbReference type="NCBI Taxonomy" id="420952"/>
    <lineage>
        <taxon>Bacteria</taxon>
        <taxon>Pseudomonadati</taxon>
        <taxon>Pseudomonadota</taxon>
        <taxon>Betaproteobacteria</taxon>
        <taxon>Burkholderiales</taxon>
        <taxon>Burkholderiaceae</taxon>
        <taxon>Paraburkholderia</taxon>
    </lineage>
</organism>
<sequence>MSSSAPCLNASEAASQLGVSIKALRLYEQQGLVTPGRTAAGYRVYGPNEMDRAGEIVALRALGPSLAQVARVLDGDPQSLATALAAHETALNEELQDLVQKLDRIRRVRSDLARGQMPIDGELTRLVDRPGISVEFALPWPWGGERFELRDICPLNYIIGSLGSGKTRLALRLAETLPDAEFLGLDRLQDKGAAALDLLKADAALKSRVDRAVEWLIDEGATESEALTILLVGLEADGPAALVVDMVEQDLDGVTQEALITFLRLRASAGVRPLFLMTRSSAILDLAAVGPDEAIILCPANHSAPVRVAPYPGAPGYEAVATCLATPEVRARIAHRPETTAGEATIYTPQTHAARDS</sequence>
<name>A0A7Z0AYP3_9BURK</name>
<dbReference type="InterPro" id="IPR000551">
    <property type="entry name" value="MerR-type_HTH_dom"/>
</dbReference>
<dbReference type="Gene3D" id="1.10.1660.10">
    <property type="match status" value="1"/>
</dbReference>
<evidence type="ECO:0000259" key="2">
    <source>
        <dbReference type="PROSITE" id="PS50937"/>
    </source>
</evidence>
<dbReference type="SUPFAM" id="SSF46955">
    <property type="entry name" value="Putative DNA-binding domain"/>
    <property type="match status" value="1"/>
</dbReference>
<dbReference type="InterPro" id="IPR009061">
    <property type="entry name" value="DNA-bd_dom_put_sf"/>
</dbReference>
<dbReference type="SUPFAM" id="SSF52540">
    <property type="entry name" value="P-loop containing nucleoside triphosphate hydrolases"/>
    <property type="match status" value="1"/>
</dbReference>
<dbReference type="InterPro" id="IPR027417">
    <property type="entry name" value="P-loop_NTPase"/>
</dbReference>
<dbReference type="EMBL" id="JACCAU010000001">
    <property type="protein sequence ID" value="NYH14841.1"/>
    <property type="molecule type" value="Genomic_DNA"/>
</dbReference>
<protein>
    <submittedName>
        <fullName evidence="3">DNA-binding transcriptional MerR regulator</fullName>
    </submittedName>
</protein>
<dbReference type="RefSeq" id="WP_179710356.1">
    <property type="nucleotide sequence ID" value="NZ_JACCAU010000001.1"/>
</dbReference>
<dbReference type="InterPro" id="IPR047057">
    <property type="entry name" value="MerR_fam"/>
</dbReference>
<keyword evidence="1 3" id="KW-0238">DNA-binding</keyword>
<dbReference type="PANTHER" id="PTHR30204:SF93">
    <property type="entry name" value="HTH MERR-TYPE DOMAIN-CONTAINING PROTEIN"/>
    <property type="match status" value="1"/>
</dbReference>
<evidence type="ECO:0000256" key="1">
    <source>
        <dbReference type="ARBA" id="ARBA00023125"/>
    </source>
</evidence>
<dbReference type="PROSITE" id="PS50937">
    <property type="entry name" value="HTH_MERR_2"/>
    <property type="match status" value="1"/>
</dbReference>
<dbReference type="GO" id="GO:0003677">
    <property type="term" value="F:DNA binding"/>
    <property type="evidence" value="ECO:0007669"/>
    <property type="project" value="UniProtKB-KW"/>
</dbReference>
<dbReference type="SMART" id="SM00422">
    <property type="entry name" value="HTH_MERR"/>
    <property type="match status" value="1"/>
</dbReference>
<gene>
    <name evidence="3" type="ORF">GGD41_002069</name>
</gene>
<reference evidence="3 4" key="1">
    <citation type="submission" date="2020-07" db="EMBL/GenBank/DDBJ databases">
        <title>Exploring microbial biodiversity for novel pathways involved in the catabolism of aromatic compounds derived from lignin.</title>
        <authorList>
            <person name="Elkins J."/>
        </authorList>
    </citation>
    <scope>NUCLEOTIDE SEQUENCE [LARGE SCALE GENOMIC DNA]</scope>
    <source>
        <strain evidence="3 4">H2C3B</strain>
    </source>
</reference>
<evidence type="ECO:0000313" key="3">
    <source>
        <dbReference type="EMBL" id="NYH14841.1"/>
    </source>
</evidence>